<comment type="caution">
    <text evidence="2">The sequence shown here is derived from an EMBL/GenBank/DDBJ whole genome shotgun (WGS) entry which is preliminary data.</text>
</comment>
<dbReference type="EMBL" id="JAHSTV010000010">
    <property type="protein sequence ID" value="MBV4465837.1"/>
    <property type="molecule type" value="Genomic_DNA"/>
</dbReference>
<dbReference type="InterPro" id="IPR013385">
    <property type="entry name" value="T3SS_SpaO/YscQ/SpaO"/>
</dbReference>
<keyword evidence="3" id="KW-1185">Reference proteome</keyword>
<dbReference type="NCBIfam" id="TIGR02551">
    <property type="entry name" value="SpaO_YscQ"/>
    <property type="match status" value="1"/>
</dbReference>
<evidence type="ECO:0000313" key="2">
    <source>
        <dbReference type="EMBL" id="MBV4465837.1"/>
    </source>
</evidence>
<evidence type="ECO:0000313" key="3">
    <source>
        <dbReference type="Proteomes" id="UP000886900"/>
    </source>
</evidence>
<reference evidence="2" key="1">
    <citation type="submission" date="2021-06" db="EMBL/GenBank/DDBJ databases">
        <title>Updating the genus Pseudomonas: Description of 43 new species and partition of the Pseudomonas putida group.</title>
        <authorList>
            <person name="Girard L."/>
            <person name="Lood C."/>
            <person name="Vandamme P."/>
            <person name="Rokni-Zadeh H."/>
            <person name="Van Noort V."/>
            <person name="Hofte M."/>
            <person name="Lavigne R."/>
            <person name="De Mot R."/>
        </authorList>
    </citation>
    <scope>NUCLEOTIDE SEQUENCE</scope>
    <source>
        <strain evidence="2">SWRI79</strain>
    </source>
</reference>
<feature type="domain" description="Flagellar motor switch protein FliN-like C-terminal" evidence="1">
    <location>
        <begin position="252"/>
        <end position="318"/>
    </location>
</feature>
<sequence length="319" mass="34699">MQLPRLSEPAGQLLRKIGAGRRLEHVDGALTITYSVAGGDGLILNAEVLGQPVRLWLTPEHWCRWISPMLSVPAWPAVPVELHGVLAAWTLASAGAGLYDNNIAWPTDAVIEPGHVETAPHWCLRIEREDRRLDAWILDAPLAWLDTLAEAFTPIATTDEPGMRRIPVPLVAGWSRIDQQALKRLSPGDGLLLHHSYLVADGELGLFMNRPLATLAGSDTGIYALKDVMDDFNDWLDVTPIAPEAGSGLRPDVLVTVVAQVASIEVPLDALVNLRAGDILEGPARTEDFILLKVAGKTIAHGLLLNIDGRLVVRIERFV</sequence>
<dbReference type="Pfam" id="PF01052">
    <property type="entry name" value="FliMN_C"/>
    <property type="match status" value="1"/>
</dbReference>
<protein>
    <submittedName>
        <fullName evidence="2">Type III secretion system cytoplasmic ring protein SctQ</fullName>
    </submittedName>
</protein>
<gene>
    <name evidence="2" type="primary">sctQ</name>
    <name evidence="2" type="ORF">KVG95_21145</name>
</gene>
<name>A0ABS6PZE0_9PSED</name>
<dbReference type="InterPro" id="IPR001543">
    <property type="entry name" value="FliN-like_C"/>
</dbReference>
<dbReference type="RefSeq" id="WP_217857811.1">
    <property type="nucleotide sequence ID" value="NZ_JAHSTV010000010.1"/>
</dbReference>
<evidence type="ECO:0000259" key="1">
    <source>
        <dbReference type="Pfam" id="PF01052"/>
    </source>
</evidence>
<organism evidence="2 3">
    <name type="scientific">Pseudomonas farris</name>
    <dbReference type="NCBI Taxonomy" id="2841207"/>
    <lineage>
        <taxon>Bacteria</taxon>
        <taxon>Pseudomonadati</taxon>
        <taxon>Pseudomonadota</taxon>
        <taxon>Gammaproteobacteria</taxon>
        <taxon>Pseudomonadales</taxon>
        <taxon>Pseudomonadaceae</taxon>
        <taxon>Pseudomonas</taxon>
    </lineage>
</organism>
<dbReference type="Proteomes" id="UP000886900">
    <property type="component" value="Unassembled WGS sequence"/>
</dbReference>
<accession>A0ABS6PZE0</accession>
<proteinExistence type="predicted"/>